<dbReference type="Proteomes" id="UP001165960">
    <property type="component" value="Unassembled WGS sequence"/>
</dbReference>
<organism evidence="1 2">
    <name type="scientific">Entomophthora muscae</name>
    <dbReference type="NCBI Taxonomy" id="34485"/>
    <lineage>
        <taxon>Eukaryota</taxon>
        <taxon>Fungi</taxon>
        <taxon>Fungi incertae sedis</taxon>
        <taxon>Zoopagomycota</taxon>
        <taxon>Entomophthoromycotina</taxon>
        <taxon>Entomophthoromycetes</taxon>
        <taxon>Entomophthorales</taxon>
        <taxon>Entomophthoraceae</taxon>
        <taxon>Entomophthora</taxon>
    </lineage>
</organism>
<accession>A0ACC2T6Q0</accession>
<name>A0ACC2T6Q0_9FUNG</name>
<evidence type="ECO:0000313" key="2">
    <source>
        <dbReference type="Proteomes" id="UP001165960"/>
    </source>
</evidence>
<keyword evidence="2" id="KW-1185">Reference proteome</keyword>
<reference evidence="1" key="1">
    <citation type="submission" date="2022-04" db="EMBL/GenBank/DDBJ databases">
        <title>Genome of the entomopathogenic fungus Entomophthora muscae.</title>
        <authorList>
            <person name="Elya C."/>
            <person name="Lovett B.R."/>
            <person name="Lee E."/>
            <person name="Macias A.M."/>
            <person name="Hajek A.E."/>
            <person name="De Bivort B.L."/>
            <person name="Kasson M.T."/>
            <person name="De Fine Licht H.H."/>
            <person name="Stajich J.E."/>
        </authorList>
    </citation>
    <scope>NUCLEOTIDE SEQUENCE</scope>
    <source>
        <strain evidence="1">Berkeley</strain>
    </source>
</reference>
<protein>
    <submittedName>
        <fullName evidence="1">GINS complex subunit</fullName>
    </submittedName>
</protein>
<proteinExistence type="predicted"/>
<comment type="caution">
    <text evidence="1">The sequence shown here is derived from an EMBL/GenBank/DDBJ whole genome shotgun (WGS) entry which is preliminary data.</text>
</comment>
<dbReference type="EMBL" id="QTSX02003599">
    <property type="protein sequence ID" value="KAJ9069977.1"/>
    <property type="molecule type" value="Genomic_DNA"/>
</dbReference>
<gene>
    <name evidence="1" type="primary">SLD5_2</name>
    <name evidence="1" type="ORF">DSO57_1013267</name>
</gene>
<sequence length="215" mass="24587">MASEATQIISNSLLAEPDLLSSTDQLYLAWVNERCAPEILPYFHEIIEEVSEMIEMQTTNSLQESQVSLSPQEGIKGAILQAEVDRLKFVLRSYLRTRIDKIERYALFYMKNFGEIFSQLAEHEIAHLQRYHALICGHLGRRILDPLPEELSDLDKTANATPQPNLNEGVFFKAKAFIAEFSIAHETIEIKPGSIFFMRYSLIKSLLLDNLIELI</sequence>
<evidence type="ECO:0000313" key="1">
    <source>
        <dbReference type="EMBL" id="KAJ9069977.1"/>
    </source>
</evidence>